<evidence type="ECO:0008006" key="3">
    <source>
        <dbReference type="Google" id="ProtNLM"/>
    </source>
</evidence>
<dbReference type="Proteomes" id="UP000245670">
    <property type="component" value="Unassembled WGS sequence"/>
</dbReference>
<dbReference type="InterPro" id="IPR032675">
    <property type="entry name" value="LRR_dom_sf"/>
</dbReference>
<dbReference type="SUPFAM" id="SSF52058">
    <property type="entry name" value="L domain-like"/>
    <property type="match status" value="1"/>
</dbReference>
<organism evidence="1 2">
    <name type="scientific">Polaribacter aquimarinus</name>
    <dbReference type="NCBI Taxonomy" id="2100726"/>
    <lineage>
        <taxon>Bacteria</taxon>
        <taxon>Pseudomonadati</taxon>
        <taxon>Bacteroidota</taxon>
        <taxon>Flavobacteriia</taxon>
        <taxon>Flavobacteriales</taxon>
        <taxon>Flavobacteriaceae</taxon>
    </lineage>
</organism>
<accession>A0A2U2J6Q9</accession>
<sequence>MNDRYKNHQFFSPEHIYDYENIQQYNNPKINSENIRIGSLSFQWHVAGKKEKERVKGEWIKIIPNLNKVKRISIACGINQEILDIFCDLPNLTDLIIDSSKATDLNPVLKLTKLKRLELERFTQLKDISPIAKIELTHLRIENSFKVENYEKIGQITSLIGLSLNGDTFAPKNLRLKSLKPYENLKKLKHLDLNSASIIDKNSYKSLLELKSLVRFDILVIVPKEIKKVILENHKTLNSGNFTDWDDKNKRYYDNKDWEIKKLEELKK</sequence>
<comment type="caution">
    <text evidence="1">The sequence shown here is derived from an EMBL/GenBank/DDBJ whole genome shotgun (WGS) entry which is preliminary data.</text>
</comment>
<reference evidence="1 2" key="1">
    <citation type="submission" date="2018-05" db="EMBL/GenBank/DDBJ databases">
        <title>Polaribacter aquimarinus sp. nov., isolated from sediment in a sediment of sea.</title>
        <authorList>
            <person name="Lu D."/>
        </authorList>
    </citation>
    <scope>NUCLEOTIDE SEQUENCE [LARGE SCALE GENOMIC DNA]</scope>
    <source>
        <strain evidence="1 2">ZY113</strain>
    </source>
</reference>
<dbReference type="OrthoDB" id="5965518at2"/>
<dbReference type="AlphaFoldDB" id="A0A2U2J6Q9"/>
<keyword evidence="2" id="KW-1185">Reference proteome</keyword>
<evidence type="ECO:0000313" key="1">
    <source>
        <dbReference type="EMBL" id="PWG04020.1"/>
    </source>
</evidence>
<gene>
    <name evidence="1" type="ORF">DIS07_14955</name>
</gene>
<dbReference type="Gene3D" id="3.80.10.10">
    <property type="entry name" value="Ribonuclease Inhibitor"/>
    <property type="match status" value="1"/>
</dbReference>
<protein>
    <recommendedName>
        <fullName evidence="3">Leucine-rich repeat domain-containing protein</fullName>
    </recommendedName>
</protein>
<dbReference type="RefSeq" id="WP_109406075.1">
    <property type="nucleotide sequence ID" value="NZ_QFFG01000016.1"/>
</dbReference>
<proteinExistence type="predicted"/>
<evidence type="ECO:0000313" key="2">
    <source>
        <dbReference type="Proteomes" id="UP000245670"/>
    </source>
</evidence>
<name>A0A2U2J6Q9_9FLAO</name>
<dbReference type="EMBL" id="QFFG01000016">
    <property type="protein sequence ID" value="PWG04020.1"/>
    <property type="molecule type" value="Genomic_DNA"/>
</dbReference>